<evidence type="ECO:0000313" key="1">
    <source>
        <dbReference type="EMBL" id="GFS80745.1"/>
    </source>
</evidence>
<gene>
    <name evidence="1" type="ORF">NPIL_442411</name>
</gene>
<dbReference type="AlphaFoldDB" id="A0A8X6MVW8"/>
<keyword evidence="2" id="KW-1185">Reference proteome</keyword>
<comment type="caution">
    <text evidence="1">The sequence shown here is derived from an EMBL/GenBank/DDBJ whole genome shotgun (WGS) entry which is preliminary data.</text>
</comment>
<reference evidence="1" key="1">
    <citation type="submission" date="2020-08" db="EMBL/GenBank/DDBJ databases">
        <title>Multicomponent nature underlies the extraordinary mechanical properties of spider dragline silk.</title>
        <authorList>
            <person name="Kono N."/>
            <person name="Nakamura H."/>
            <person name="Mori M."/>
            <person name="Yoshida Y."/>
            <person name="Ohtoshi R."/>
            <person name="Malay A.D."/>
            <person name="Moran D.A.P."/>
            <person name="Tomita M."/>
            <person name="Numata K."/>
            <person name="Arakawa K."/>
        </authorList>
    </citation>
    <scope>NUCLEOTIDE SEQUENCE</scope>
</reference>
<dbReference type="Proteomes" id="UP000887013">
    <property type="component" value="Unassembled WGS sequence"/>
</dbReference>
<sequence length="120" mass="13805">MSKKRVRKRCSADRDKDTSKVFLPTPELERTTQMYVWLDFQVDVDEIKTLVTECELLEINKGRFNIPPERNDEFKCDLLESLKNIVGSKSESVCFTIVELLLFAVKPSINLASENESESS</sequence>
<name>A0A8X6MVW8_NEPPI</name>
<dbReference type="EMBL" id="BMAW01051482">
    <property type="protein sequence ID" value="GFS80745.1"/>
    <property type="molecule type" value="Genomic_DNA"/>
</dbReference>
<accession>A0A8X6MVW8</accession>
<protein>
    <submittedName>
        <fullName evidence="1">Uncharacterized protein</fullName>
    </submittedName>
</protein>
<proteinExistence type="predicted"/>
<evidence type="ECO:0000313" key="2">
    <source>
        <dbReference type="Proteomes" id="UP000887013"/>
    </source>
</evidence>
<organism evidence="1 2">
    <name type="scientific">Nephila pilipes</name>
    <name type="common">Giant wood spider</name>
    <name type="synonym">Nephila maculata</name>
    <dbReference type="NCBI Taxonomy" id="299642"/>
    <lineage>
        <taxon>Eukaryota</taxon>
        <taxon>Metazoa</taxon>
        <taxon>Ecdysozoa</taxon>
        <taxon>Arthropoda</taxon>
        <taxon>Chelicerata</taxon>
        <taxon>Arachnida</taxon>
        <taxon>Araneae</taxon>
        <taxon>Araneomorphae</taxon>
        <taxon>Entelegynae</taxon>
        <taxon>Araneoidea</taxon>
        <taxon>Nephilidae</taxon>
        <taxon>Nephila</taxon>
    </lineage>
</organism>